<organism evidence="1 2">
    <name type="scientific">Vigna angularis var. angularis</name>
    <dbReference type="NCBI Taxonomy" id="157739"/>
    <lineage>
        <taxon>Eukaryota</taxon>
        <taxon>Viridiplantae</taxon>
        <taxon>Streptophyta</taxon>
        <taxon>Embryophyta</taxon>
        <taxon>Tracheophyta</taxon>
        <taxon>Spermatophyta</taxon>
        <taxon>Magnoliopsida</taxon>
        <taxon>eudicotyledons</taxon>
        <taxon>Gunneridae</taxon>
        <taxon>Pentapetalae</taxon>
        <taxon>rosids</taxon>
        <taxon>fabids</taxon>
        <taxon>Fabales</taxon>
        <taxon>Fabaceae</taxon>
        <taxon>Papilionoideae</taxon>
        <taxon>50 kb inversion clade</taxon>
        <taxon>NPAAA clade</taxon>
        <taxon>indigoferoid/millettioid clade</taxon>
        <taxon>Phaseoleae</taxon>
        <taxon>Vigna</taxon>
    </lineage>
</organism>
<feature type="non-terminal residue" evidence="1">
    <location>
        <position position="1"/>
    </location>
</feature>
<dbReference type="Proteomes" id="UP000291084">
    <property type="component" value="Chromosome 11"/>
</dbReference>
<reference evidence="1 2" key="1">
    <citation type="journal article" date="2015" name="Sci. Rep.">
        <title>The power of single molecule real-time sequencing technology in the de novo assembly of a eukaryotic genome.</title>
        <authorList>
            <person name="Sakai H."/>
            <person name="Naito K."/>
            <person name="Ogiso-Tanaka E."/>
            <person name="Takahashi Y."/>
            <person name="Iseki K."/>
            <person name="Muto C."/>
            <person name="Satou K."/>
            <person name="Teruya K."/>
            <person name="Shiroma A."/>
            <person name="Shimoji M."/>
            <person name="Hirano T."/>
            <person name="Itoh T."/>
            <person name="Kaga A."/>
            <person name="Tomooka N."/>
        </authorList>
    </citation>
    <scope>NUCLEOTIDE SEQUENCE [LARGE SCALE GENOMIC DNA]</scope>
    <source>
        <strain evidence="2">cv. Shumari</strain>
    </source>
</reference>
<dbReference type="AlphaFoldDB" id="A0A0S3T8F2"/>
<proteinExistence type="predicted"/>
<protein>
    <submittedName>
        <fullName evidence="1">Uncharacterized protein</fullName>
    </submittedName>
</protein>
<dbReference type="EMBL" id="AP015044">
    <property type="protein sequence ID" value="BAU01184.1"/>
    <property type="molecule type" value="Genomic_DNA"/>
</dbReference>
<name>A0A0S3T8F2_PHAAN</name>
<evidence type="ECO:0000313" key="1">
    <source>
        <dbReference type="EMBL" id="BAU01184.1"/>
    </source>
</evidence>
<gene>
    <name evidence="1" type="primary">Vigan.11G036200</name>
    <name evidence="1" type="ORF">VIGAN_11036200</name>
</gene>
<keyword evidence="2" id="KW-1185">Reference proteome</keyword>
<accession>A0A0S3T8F2</accession>
<sequence length="78" mass="8450">NCREEGVKRPPKSACVLSLCAHRVATGLPLAASFFIFFKSIPAFLPLAPFSCCMLGRFQPAGRMDCTAATYVVHFILG</sequence>
<evidence type="ECO:0000313" key="2">
    <source>
        <dbReference type="Proteomes" id="UP000291084"/>
    </source>
</evidence>